<name>A0AAX3Z0K7_9ENTR</name>
<organism evidence="2 4">
    <name type="scientific">Enterobacter hormaechei</name>
    <dbReference type="NCBI Taxonomy" id="158836"/>
    <lineage>
        <taxon>Bacteria</taxon>
        <taxon>Pseudomonadati</taxon>
        <taxon>Pseudomonadota</taxon>
        <taxon>Gammaproteobacteria</taxon>
        <taxon>Enterobacterales</taxon>
        <taxon>Enterobacteriaceae</taxon>
        <taxon>Enterobacter</taxon>
        <taxon>Enterobacter cloacae complex</taxon>
    </lineage>
</organism>
<dbReference type="RefSeq" id="WP_006812037.1">
    <property type="nucleotide sequence ID" value="NZ_CAIZUP010000007.1"/>
</dbReference>
<reference evidence="1 3" key="1">
    <citation type="submission" date="2020-10" db="EMBL/GenBank/DDBJ databases">
        <title>Genomic surveiliance of eskapee pathogens from blood stream infections in KZN.</title>
        <authorList>
            <person name="Hetsa B.A."/>
            <person name="Amoako D.G."/>
            <person name="Akebe A.L.K."/>
            <person name="Essack S."/>
        </authorList>
    </citation>
    <scope>NUCLEOTIDE SEQUENCE [LARGE SCALE GENOMIC DNA]</scope>
    <source>
        <strain evidence="1 3">E6</strain>
    </source>
</reference>
<protein>
    <recommendedName>
        <fullName evidence="5">Lipoprotein</fullName>
    </recommendedName>
</protein>
<dbReference type="Proteomes" id="UP001229386">
    <property type="component" value="Chromosome"/>
</dbReference>
<evidence type="ECO:0008006" key="5">
    <source>
        <dbReference type="Google" id="ProtNLM"/>
    </source>
</evidence>
<gene>
    <name evidence="1" type="ORF">ISX34_04685</name>
    <name evidence="2" type="ORF">QPR60_19190</name>
</gene>
<accession>A0AAX3Z0K7</accession>
<proteinExistence type="predicted"/>
<dbReference type="PROSITE" id="PS51257">
    <property type="entry name" value="PROKAR_LIPOPROTEIN"/>
    <property type="match status" value="1"/>
</dbReference>
<sequence>MKKEFKNFIIGITVFTLSGCTAGLRPILEDYKGSDAARIRTTSTGNTSLQFFEKQPAGCYKKMLERRITSGFSIIGLPVTGNKKIGMPPSSDNKGMFINEFTLKPDQYIKVIHYWTQQGYYQNSERSVSYDFIPQPNHDYDIIVTGSEFSGDNLNIKDLNPDAKVIRWGDVKICQSDSIF</sequence>
<evidence type="ECO:0000313" key="1">
    <source>
        <dbReference type="EMBL" id="MBF1969165.1"/>
    </source>
</evidence>
<dbReference type="EMBL" id="CP126746">
    <property type="protein sequence ID" value="WMB10658.1"/>
    <property type="molecule type" value="Genomic_DNA"/>
</dbReference>
<dbReference type="Proteomes" id="UP000662438">
    <property type="component" value="Unassembled WGS sequence"/>
</dbReference>
<dbReference type="AlphaFoldDB" id="A0AAX3Z0K7"/>
<reference evidence="2" key="2">
    <citation type="journal article" date="2023" name="J. Antimicrob. Chemother.">
        <title>Emergence of OXA-48-producing Enterobacter hormaechei in a Swiss companion animal clinic and their genetic relationship to clinical human isolates.</title>
        <authorList>
            <person name="Dona V."/>
            <person name="Nordmann P."/>
            <person name="Kittl S."/>
            <person name="Schuller S."/>
            <person name="Bouvier M."/>
            <person name="Poirel L."/>
            <person name="Endimiani A."/>
            <person name="Perreten V."/>
        </authorList>
    </citation>
    <scope>NUCLEOTIDE SEQUENCE</scope>
    <source>
        <strain evidence="2">Ehh_25</strain>
    </source>
</reference>
<evidence type="ECO:0000313" key="3">
    <source>
        <dbReference type="Proteomes" id="UP000662438"/>
    </source>
</evidence>
<evidence type="ECO:0000313" key="2">
    <source>
        <dbReference type="EMBL" id="WMB10658.1"/>
    </source>
</evidence>
<dbReference type="GeneID" id="93197798"/>
<evidence type="ECO:0000313" key="4">
    <source>
        <dbReference type="Proteomes" id="UP001229386"/>
    </source>
</evidence>
<dbReference type="EMBL" id="JADIXG010000003">
    <property type="protein sequence ID" value="MBF1969165.1"/>
    <property type="molecule type" value="Genomic_DNA"/>
</dbReference>